<comment type="caution">
    <text evidence="1">The sequence shown here is derived from an EMBL/GenBank/DDBJ whole genome shotgun (WGS) entry which is preliminary data.</text>
</comment>
<reference evidence="1" key="1">
    <citation type="submission" date="2023-01" db="EMBL/GenBank/DDBJ databases">
        <title>Genome assembly of the deep-sea coral Lophelia pertusa.</title>
        <authorList>
            <person name="Herrera S."/>
            <person name="Cordes E."/>
        </authorList>
    </citation>
    <scope>NUCLEOTIDE SEQUENCE</scope>
    <source>
        <strain evidence="1">USNM1676648</strain>
        <tissue evidence="1">Polyp</tissue>
    </source>
</reference>
<dbReference type="Proteomes" id="UP001163046">
    <property type="component" value="Unassembled WGS sequence"/>
</dbReference>
<protein>
    <submittedName>
        <fullName evidence="1">Uncharacterized protein</fullName>
    </submittedName>
</protein>
<gene>
    <name evidence="1" type="ORF">OS493_027312</name>
</gene>
<keyword evidence="2" id="KW-1185">Reference proteome</keyword>
<organism evidence="1 2">
    <name type="scientific">Desmophyllum pertusum</name>
    <dbReference type="NCBI Taxonomy" id="174260"/>
    <lineage>
        <taxon>Eukaryota</taxon>
        <taxon>Metazoa</taxon>
        <taxon>Cnidaria</taxon>
        <taxon>Anthozoa</taxon>
        <taxon>Hexacorallia</taxon>
        <taxon>Scleractinia</taxon>
        <taxon>Caryophylliina</taxon>
        <taxon>Caryophylliidae</taxon>
        <taxon>Desmophyllum</taxon>
    </lineage>
</organism>
<evidence type="ECO:0000313" key="1">
    <source>
        <dbReference type="EMBL" id="KAJ7371198.1"/>
    </source>
</evidence>
<proteinExistence type="predicted"/>
<sequence length="78" mass="8366">MDFSDVALVGWRTALLSFQCKNVGAMANVAVLASIQLIHHKGKAGRSMLTALVLKYRKSSTSRSQGFSLLEGKGIEVA</sequence>
<dbReference type="AlphaFoldDB" id="A0A9W9Z012"/>
<name>A0A9W9Z012_9CNID</name>
<dbReference type="EMBL" id="MU826850">
    <property type="protein sequence ID" value="KAJ7371198.1"/>
    <property type="molecule type" value="Genomic_DNA"/>
</dbReference>
<accession>A0A9W9Z012</accession>
<evidence type="ECO:0000313" key="2">
    <source>
        <dbReference type="Proteomes" id="UP001163046"/>
    </source>
</evidence>